<keyword evidence="2" id="KW-0560">Oxidoreductase</keyword>
<dbReference type="OrthoDB" id="9806974at2"/>
<dbReference type="AlphaFoldDB" id="A0A368YDK0"/>
<dbReference type="GO" id="GO:0005975">
    <property type="term" value="P:carbohydrate metabolic process"/>
    <property type="evidence" value="ECO:0007669"/>
    <property type="project" value="UniProtKB-ARBA"/>
</dbReference>
<comment type="similarity">
    <text evidence="1">Belongs to the short-chain dehydrogenases/reductases (SDR) family.</text>
</comment>
<dbReference type="PRINTS" id="PR00080">
    <property type="entry name" value="SDRFAMILY"/>
</dbReference>
<dbReference type="PRINTS" id="PR00081">
    <property type="entry name" value="GDHRDH"/>
</dbReference>
<dbReference type="GO" id="GO:0016616">
    <property type="term" value="F:oxidoreductase activity, acting on the CH-OH group of donors, NAD or NADP as acceptor"/>
    <property type="evidence" value="ECO:0007669"/>
    <property type="project" value="UniProtKB-ARBA"/>
</dbReference>
<evidence type="ECO:0000256" key="1">
    <source>
        <dbReference type="ARBA" id="ARBA00006484"/>
    </source>
</evidence>
<evidence type="ECO:0000256" key="2">
    <source>
        <dbReference type="ARBA" id="ARBA00023002"/>
    </source>
</evidence>
<dbReference type="SUPFAM" id="SSF51735">
    <property type="entry name" value="NAD(P)-binding Rossmann-fold domains"/>
    <property type="match status" value="1"/>
</dbReference>
<accession>A0A368YDK0</accession>
<dbReference type="InterPro" id="IPR036291">
    <property type="entry name" value="NAD(P)-bd_dom_sf"/>
</dbReference>
<name>A0A368YDK0_9RHOB</name>
<dbReference type="PANTHER" id="PTHR42760:SF115">
    <property type="entry name" value="3-OXOACYL-[ACYL-CARRIER-PROTEIN] REDUCTASE FABG"/>
    <property type="match status" value="1"/>
</dbReference>
<keyword evidence="4" id="KW-1185">Reference proteome</keyword>
<dbReference type="InterPro" id="IPR020904">
    <property type="entry name" value="Sc_DH/Rdtase_CS"/>
</dbReference>
<dbReference type="FunFam" id="3.40.50.720:FF:000240">
    <property type="entry name" value="SDR family oxidoreductase"/>
    <property type="match status" value="1"/>
</dbReference>
<comment type="caution">
    <text evidence="3">The sequence shown here is derived from an EMBL/GenBank/DDBJ whole genome shotgun (WGS) entry which is preliminary data.</text>
</comment>
<dbReference type="Pfam" id="PF13561">
    <property type="entry name" value="adh_short_C2"/>
    <property type="match status" value="1"/>
</dbReference>
<dbReference type="Gene3D" id="3.40.50.720">
    <property type="entry name" value="NAD(P)-binding Rossmann-like Domain"/>
    <property type="match status" value="1"/>
</dbReference>
<dbReference type="InterPro" id="IPR002347">
    <property type="entry name" value="SDR_fam"/>
</dbReference>
<protein>
    <recommendedName>
        <fullName evidence="5">NAD(P)-dependent dehydrogenase (Short-subunit alcohol dehydrogenase family)</fullName>
    </recommendedName>
</protein>
<dbReference type="RefSeq" id="WP_114350865.1">
    <property type="nucleotide sequence ID" value="NZ_QPJL01000041.1"/>
</dbReference>
<reference evidence="3 4" key="1">
    <citation type="submission" date="2018-07" db="EMBL/GenBank/DDBJ databases">
        <title>Genomic Encyclopedia of Type Strains, Phase III (KMG-III): the genomes of soil and plant-associated and newly described type strains.</title>
        <authorList>
            <person name="Whitman W."/>
        </authorList>
    </citation>
    <scope>NUCLEOTIDE SEQUENCE [LARGE SCALE GENOMIC DNA]</scope>
    <source>
        <strain evidence="3 4">CECT 8525</strain>
    </source>
</reference>
<dbReference type="EMBL" id="QPJL01000041">
    <property type="protein sequence ID" value="RCW78292.1"/>
    <property type="molecule type" value="Genomic_DNA"/>
</dbReference>
<evidence type="ECO:0000313" key="4">
    <source>
        <dbReference type="Proteomes" id="UP000253345"/>
    </source>
</evidence>
<gene>
    <name evidence="3" type="ORF">DFP89_14111</name>
</gene>
<dbReference type="PROSITE" id="PS00061">
    <property type="entry name" value="ADH_SHORT"/>
    <property type="match status" value="1"/>
</dbReference>
<evidence type="ECO:0008006" key="5">
    <source>
        <dbReference type="Google" id="ProtNLM"/>
    </source>
</evidence>
<evidence type="ECO:0000313" key="3">
    <source>
        <dbReference type="EMBL" id="RCW78292.1"/>
    </source>
</evidence>
<organism evidence="3 4">
    <name type="scientific">Paracoccus lutimaris</name>
    <dbReference type="NCBI Taxonomy" id="1490030"/>
    <lineage>
        <taxon>Bacteria</taxon>
        <taxon>Pseudomonadati</taxon>
        <taxon>Pseudomonadota</taxon>
        <taxon>Alphaproteobacteria</taxon>
        <taxon>Rhodobacterales</taxon>
        <taxon>Paracoccaceae</taxon>
        <taxon>Paracoccus</taxon>
    </lineage>
</organism>
<dbReference type="PANTHER" id="PTHR42760">
    <property type="entry name" value="SHORT-CHAIN DEHYDROGENASES/REDUCTASES FAMILY MEMBER"/>
    <property type="match status" value="1"/>
</dbReference>
<proteinExistence type="inferred from homology"/>
<dbReference type="Proteomes" id="UP000253345">
    <property type="component" value="Unassembled WGS sequence"/>
</dbReference>
<sequence>MDYKAKQDLTGKLALVTGAGQGIGAAIAEALAATGAEVICTDILRERAEATARDLTARGFAARAEALDVTDSAAIDALAAALPPLDILVCNAGIAVNTPAEEMTDAEWDRVIGVNLTGVFRTCRGFGREMLKAGRGAIINIGSMSAEIVNVPQPQCHYNASKAGVHHLTKSLAVEWAKRGVRVNAVAPTYIETPLLKDLESKPGLVSRWLEMTPAGRMGQTHEIASVVQFLASDASSLLTGAIINADAGYTCI</sequence>